<sequence length="91" mass="10206">MEKAKMALAMMNPATQAKLSKIFGWVDDLVEAVRGTGLEVDEVKSQDDLQEVLLKLLGKAKVKHLKDKNALVLELGKERKVRLTLSFKEVE</sequence>
<dbReference type="EMBL" id="CP007140">
    <property type="protein sequence ID" value="AJC72795.1"/>
    <property type="molecule type" value="Genomic_DNA"/>
</dbReference>
<dbReference type="RefSeq" id="WP_245608276.1">
    <property type="nucleotide sequence ID" value="NZ_CP007140.1"/>
</dbReference>
<dbReference type="Proteomes" id="UP000062043">
    <property type="component" value="Chromosome"/>
</dbReference>
<name>A0A0X1KNI9_9EURY</name>
<organism evidence="1 2">
    <name type="scientific">Thermococcus guaymasensis DSM 11113</name>
    <dbReference type="NCBI Taxonomy" id="1432656"/>
    <lineage>
        <taxon>Archaea</taxon>
        <taxon>Methanobacteriati</taxon>
        <taxon>Methanobacteriota</taxon>
        <taxon>Thermococci</taxon>
        <taxon>Thermococcales</taxon>
        <taxon>Thermococcaceae</taxon>
        <taxon>Thermococcus</taxon>
    </lineage>
</organism>
<accession>A0A0X1KNI9</accession>
<keyword evidence="2" id="KW-1185">Reference proteome</keyword>
<dbReference type="PATRIC" id="fig|1432656.3.peg.1640"/>
<evidence type="ECO:0000313" key="2">
    <source>
        <dbReference type="Proteomes" id="UP000062043"/>
    </source>
</evidence>
<dbReference type="STRING" id="1432656.X802_08425"/>
<reference evidence="1 2" key="1">
    <citation type="submission" date="2014-01" db="EMBL/GenBank/DDBJ databases">
        <title>Genome sequencing of Thermococcus guaymasensis.</title>
        <authorList>
            <person name="Zhang X."/>
            <person name="Alvare G."/>
            <person name="Fristensky B."/>
            <person name="Chen L."/>
            <person name="Suen T."/>
            <person name="Chen Q."/>
            <person name="Ma K."/>
        </authorList>
    </citation>
    <scope>NUCLEOTIDE SEQUENCE [LARGE SCALE GENOMIC DNA]</scope>
    <source>
        <strain evidence="1 2">DSM 11113</strain>
    </source>
</reference>
<protein>
    <submittedName>
        <fullName evidence="1">Uncharacterized protein</fullName>
    </submittedName>
</protein>
<dbReference type="AlphaFoldDB" id="A0A0X1KNI9"/>
<evidence type="ECO:0000313" key="1">
    <source>
        <dbReference type="EMBL" id="AJC72795.1"/>
    </source>
</evidence>
<proteinExistence type="predicted"/>
<dbReference type="GeneID" id="27135676"/>
<gene>
    <name evidence="1" type="ORF">X802_08425</name>
</gene>
<dbReference type="KEGG" id="tgy:X802_08425"/>